<dbReference type="Pfam" id="PF02378">
    <property type="entry name" value="PTS_EIIC"/>
    <property type="match status" value="1"/>
</dbReference>
<keyword evidence="2" id="KW-0813">Transport</keyword>
<comment type="function">
    <text evidence="12">The phosphoenolpyruvate-dependent sugar phosphotransferase system (sugar PTS), a major carbohydrate active transport system, catalyzes the phosphorylation of incoming sugar substrates concomitantly with their translocation across the cell membrane. This system is involved in sucrose transport.</text>
</comment>
<evidence type="ECO:0000256" key="2">
    <source>
        <dbReference type="ARBA" id="ARBA00022448"/>
    </source>
</evidence>
<dbReference type="OrthoDB" id="9769191at2"/>
<dbReference type="PROSITE" id="PS01035">
    <property type="entry name" value="PTS_EIIB_TYPE_1_CYS"/>
    <property type="match status" value="1"/>
</dbReference>
<feature type="transmembrane region" description="Helical" evidence="17">
    <location>
        <begin position="322"/>
        <end position="343"/>
    </location>
</feature>
<dbReference type="InterPro" id="IPR036878">
    <property type="entry name" value="Glu_permease_IIB"/>
</dbReference>
<evidence type="ECO:0000256" key="12">
    <source>
        <dbReference type="ARBA" id="ARBA00045139"/>
    </source>
</evidence>
<dbReference type="GO" id="GO:0009401">
    <property type="term" value="P:phosphoenolpyruvate-dependent sugar phosphotransferase system"/>
    <property type="evidence" value="ECO:0007669"/>
    <property type="project" value="UniProtKB-KW"/>
</dbReference>
<dbReference type="EMBL" id="PKGY01000002">
    <property type="protein sequence ID" value="PKZ22324.1"/>
    <property type="molecule type" value="Genomic_DNA"/>
</dbReference>
<evidence type="ECO:0000256" key="10">
    <source>
        <dbReference type="ARBA" id="ARBA00023136"/>
    </source>
</evidence>
<dbReference type="PROSITE" id="PS51103">
    <property type="entry name" value="PTS_EIIC_TYPE_1"/>
    <property type="match status" value="1"/>
</dbReference>
<feature type="domain" description="PTS EIIB type-1" evidence="19">
    <location>
        <begin position="4"/>
        <end position="86"/>
    </location>
</feature>
<feature type="transmembrane region" description="Helical" evidence="17">
    <location>
        <begin position="242"/>
        <end position="267"/>
    </location>
</feature>
<evidence type="ECO:0000256" key="16">
    <source>
        <dbReference type="PROSITE-ProRule" id="PRU00421"/>
    </source>
</evidence>
<dbReference type="AlphaFoldDB" id="A0A2I1MQ98"/>
<sequence length="616" mass="65698">MSNKNLAKAIMENIGGEENVRSLVHCATRLRFKLRDNSKANREALDDIPEVLSVVEQGGQFQVVIGNKVSKVYQSIMDNYAIRSADGEASSDGRAQEKKGGWNKIFEYISGTFSPLIPAMTGAGMIKALLAVLSIFSLIDTEGATYAVLNAASSGFFTLLPIFVGVTAAKQLNANPFVGGAIAAALLDPSYTALLEVKEGLHFMGIPLVVTDYASTVFPILLAMALYAPLERFLKKHTPDTISLFFVPMMGILIMVPLTVLAFGPFAQYASGLVGQAINALVNFSGILGGILISGVWPFLVILGVHWGVVPLMIENFAKGGDIINPITAAATFAQTGIAFGIFLRSHRNKQLKSLALSASTSGILAGVTEPILYGLVLRYRRLIPLMVIASMVGGAIVGVFDVRVFTFVFNSVLTIPSYSPILGYSIGVGTSFVIATVLAFMFGTGDNKTETKESSTGETKDATSSEMKIEITAPLKGEVIPLEQVNDSVFSSGAMGKGLAIKPSEGKVYAPFDGKVVSLFPTQHAIGLVSTDGVELLIHIGLDTVQLEGQYFDAKVSVDQEFQAGDLLLSFNKDKIAEAGYDTVTPVIVTNSGDYMDVFISEGPVDHTNRVMTLV</sequence>
<dbReference type="SUPFAM" id="SSF55604">
    <property type="entry name" value="Glucose permease domain IIB"/>
    <property type="match status" value="1"/>
</dbReference>
<accession>A0A2I1MQ98</accession>
<dbReference type="Proteomes" id="UP000234239">
    <property type="component" value="Unassembled WGS sequence"/>
</dbReference>
<dbReference type="Gene3D" id="2.70.70.10">
    <property type="entry name" value="Glucose Permease (Domain IIA)"/>
    <property type="match status" value="1"/>
</dbReference>
<evidence type="ECO:0000256" key="3">
    <source>
        <dbReference type="ARBA" id="ARBA00022475"/>
    </source>
</evidence>
<evidence type="ECO:0000313" key="21">
    <source>
        <dbReference type="EMBL" id="PKZ22324.1"/>
    </source>
</evidence>
<evidence type="ECO:0000256" key="7">
    <source>
        <dbReference type="ARBA" id="ARBA00022692"/>
    </source>
</evidence>
<dbReference type="InterPro" id="IPR001127">
    <property type="entry name" value="PTS_EIIA_1_perm"/>
</dbReference>
<evidence type="ECO:0000256" key="13">
    <source>
        <dbReference type="ARBA" id="ARBA00048931"/>
    </source>
</evidence>
<dbReference type="RefSeq" id="WP_070486252.1">
    <property type="nucleotide sequence ID" value="NZ_JASOJS010000002.1"/>
</dbReference>
<gene>
    <name evidence="21" type="ORF">CYJ28_04210</name>
</gene>
<evidence type="ECO:0000256" key="6">
    <source>
        <dbReference type="ARBA" id="ARBA00022683"/>
    </source>
</evidence>
<dbReference type="FunFam" id="2.70.70.10:FF:000001">
    <property type="entry name" value="PTS system glucose-specific IIA component"/>
    <property type="match status" value="1"/>
</dbReference>
<evidence type="ECO:0000259" key="20">
    <source>
        <dbReference type="PROSITE" id="PS51103"/>
    </source>
</evidence>
<keyword evidence="7 17" id="KW-0812">Transmembrane</keyword>
<comment type="catalytic activity">
    <reaction evidence="13">
        <text>N(pros)-phospho-L-histidyl-[protein](out) + sucrose = sucrose 6(G)-phosphate(in) + L-histidyl-[protein]</text>
        <dbReference type="Rhea" id="RHEA:49236"/>
        <dbReference type="Rhea" id="RHEA-COMP:9745"/>
        <dbReference type="Rhea" id="RHEA-COMP:9746"/>
        <dbReference type="ChEBI" id="CHEBI:17992"/>
        <dbReference type="ChEBI" id="CHEBI:29979"/>
        <dbReference type="ChEBI" id="CHEBI:64837"/>
        <dbReference type="ChEBI" id="CHEBI:91002"/>
        <dbReference type="EC" id="2.7.1.211"/>
    </reaction>
</comment>
<feature type="transmembrane region" description="Helical" evidence="17">
    <location>
        <begin position="287"/>
        <end position="310"/>
    </location>
</feature>
<dbReference type="Pfam" id="PF00367">
    <property type="entry name" value="PTS_EIIB"/>
    <property type="match status" value="1"/>
</dbReference>
<evidence type="ECO:0000313" key="22">
    <source>
        <dbReference type="Proteomes" id="UP000234239"/>
    </source>
</evidence>
<dbReference type="PROSITE" id="PS00371">
    <property type="entry name" value="PTS_EIIA_TYPE_1_HIS"/>
    <property type="match status" value="1"/>
</dbReference>
<dbReference type="InterPro" id="IPR013013">
    <property type="entry name" value="PTS_EIIC_1"/>
</dbReference>
<dbReference type="GO" id="GO:0016301">
    <property type="term" value="F:kinase activity"/>
    <property type="evidence" value="ECO:0007669"/>
    <property type="project" value="UniProtKB-KW"/>
</dbReference>
<keyword evidence="6" id="KW-0598">Phosphotransferase system</keyword>
<dbReference type="CDD" id="cd00212">
    <property type="entry name" value="PTS_IIB_glc"/>
    <property type="match status" value="1"/>
</dbReference>
<dbReference type="PANTHER" id="PTHR30175:SF1">
    <property type="entry name" value="PTS SYSTEM ARBUTIN-, CELLOBIOSE-, AND SALICIN-SPECIFIC EIIBC COMPONENT-RELATED"/>
    <property type="match status" value="1"/>
</dbReference>
<evidence type="ECO:0000259" key="18">
    <source>
        <dbReference type="PROSITE" id="PS51093"/>
    </source>
</evidence>
<dbReference type="PANTHER" id="PTHR30175">
    <property type="entry name" value="PHOSPHOTRANSFERASE SYSTEM TRANSPORT PROTEIN"/>
    <property type="match status" value="1"/>
</dbReference>
<comment type="caution">
    <text evidence="21">The sequence shown here is derived from an EMBL/GenBank/DDBJ whole genome shotgun (WGS) entry which is preliminary data.</text>
</comment>
<feature type="transmembrane region" description="Helical" evidence="17">
    <location>
        <begin position="145"/>
        <end position="169"/>
    </location>
</feature>
<evidence type="ECO:0000256" key="11">
    <source>
        <dbReference type="ARBA" id="ARBA00044053"/>
    </source>
</evidence>
<keyword evidence="4" id="KW-0762">Sugar transport</keyword>
<feature type="active site" description="Phosphocysteine intermediate; for EIIB activity" evidence="16">
    <location>
        <position position="26"/>
    </location>
</feature>
<feature type="transmembrane region" description="Helical" evidence="17">
    <location>
        <begin position="384"/>
        <end position="410"/>
    </location>
</feature>
<keyword evidence="3" id="KW-1003">Cell membrane</keyword>
<feature type="transmembrane region" description="Helical" evidence="17">
    <location>
        <begin position="422"/>
        <end position="443"/>
    </location>
</feature>
<keyword evidence="8" id="KW-0418">Kinase</keyword>
<dbReference type="PROSITE" id="PS51098">
    <property type="entry name" value="PTS_EIIB_TYPE_1"/>
    <property type="match status" value="1"/>
</dbReference>
<dbReference type="NCBIfam" id="TIGR01995">
    <property type="entry name" value="PTS-II-ABC-beta"/>
    <property type="match status" value="1"/>
</dbReference>
<dbReference type="GO" id="GO:0008982">
    <property type="term" value="F:protein-N(PI)-phosphohistidine-sugar phosphotransferase activity"/>
    <property type="evidence" value="ECO:0007669"/>
    <property type="project" value="InterPro"/>
</dbReference>
<name>A0A2I1MQ98_9LACT</name>
<evidence type="ECO:0000256" key="4">
    <source>
        <dbReference type="ARBA" id="ARBA00022597"/>
    </source>
</evidence>
<organism evidence="21 22">
    <name type="scientific">Aerococcus sanguinicola</name>
    <dbReference type="NCBI Taxonomy" id="119206"/>
    <lineage>
        <taxon>Bacteria</taxon>
        <taxon>Bacillati</taxon>
        <taxon>Bacillota</taxon>
        <taxon>Bacilli</taxon>
        <taxon>Lactobacillales</taxon>
        <taxon>Aerococcaceae</taxon>
        <taxon>Aerococcus</taxon>
    </lineage>
</organism>
<dbReference type="InterPro" id="IPR003352">
    <property type="entry name" value="PTS_EIIC"/>
</dbReference>
<dbReference type="InterPro" id="IPR011055">
    <property type="entry name" value="Dup_hybrid_motif"/>
</dbReference>
<dbReference type="PROSITE" id="PS51093">
    <property type="entry name" value="PTS_EIIA_TYPE_1"/>
    <property type="match status" value="1"/>
</dbReference>
<evidence type="ECO:0000256" key="8">
    <source>
        <dbReference type="ARBA" id="ARBA00022777"/>
    </source>
</evidence>
<protein>
    <recommendedName>
        <fullName evidence="14">PTS system sucrose-specific EIIBCA component</fullName>
        <ecNumber evidence="11">2.7.1.211</ecNumber>
    </recommendedName>
    <alternativeName>
        <fullName evidence="15">EIIBCA-Scr</fullName>
    </alternativeName>
</protein>
<keyword evidence="10 17" id="KW-0472">Membrane</keyword>
<keyword evidence="9 17" id="KW-1133">Transmembrane helix</keyword>
<evidence type="ECO:0000256" key="14">
    <source>
        <dbReference type="ARBA" id="ARBA00074554"/>
    </source>
</evidence>
<dbReference type="Gene3D" id="3.30.1360.60">
    <property type="entry name" value="Glucose permease domain IIB"/>
    <property type="match status" value="1"/>
</dbReference>
<feature type="domain" description="PTS EIIC type-1" evidence="20">
    <location>
        <begin position="107"/>
        <end position="459"/>
    </location>
</feature>
<dbReference type="InterPro" id="IPR018113">
    <property type="entry name" value="PTrfase_EIIB_Cys"/>
</dbReference>
<dbReference type="InterPro" id="IPR050558">
    <property type="entry name" value="PTS_Sugar-Specific_Components"/>
</dbReference>
<evidence type="ECO:0000256" key="1">
    <source>
        <dbReference type="ARBA" id="ARBA00004651"/>
    </source>
</evidence>
<dbReference type="EC" id="2.7.1.211" evidence="11"/>
<dbReference type="NCBIfam" id="TIGR00830">
    <property type="entry name" value="PTBA"/>
    <property type="match status" value="1"/>
</dbReference>
<feature type="domain" description="PTS EIIA type-1" evidence="18">
    <location>
        <begin position="488"/>
        <end position="592"/>
    </location>
</feature>
<dbReference type="FunFam" id="3.30.1360.60:FF:000001">
    <property type="entry name" value="PTS system glucose-specific IIBC component PtsG"/>
    <property type="match status" value="1"/>
</dbReference>
<dbReference type="GO" id="GO:0005886">
    <property type="term" value="C:plasma membrane"/>
    <property type="evidence" value="ECO:0007669"/>
    <property type="project" value="UniProtKB-SubCell"/>
</dbReference>
<keyword evidence="5" id="KW-0808">Transferase</keyword>
<feature type="transmembrane region" description="Helical" evidence="17">
    <location>
        <begin position="116"/>
        <end position="139"/>
    </location>
</feature>
<evidence type="ECO:0000256" key="17">
    <source>
        <dbReference type="SAM" id="Phobius"/>
    </source>
</evidence>
<comment type="subcellular location">
    <subcellularLocation>
        <location evidence="1">Cell membrane</location>
        <topology evidence="1">Multi-pass membrane protein</topology>
    </subcellularLocation>
</comment>
<proteinExistence type="predicted"/>
<dbReference type="InterPro" id="IPR001996">
    <property type="entry name" value="PTS_IIB_1"/>
</dbReference>
<evidence type="ECO:0000256" key="9">
    <source>
        <dbReference type="ARBA" id="ARBA00022989"/>
    </source>
</evidence>
<dbReference type="SUPFAM" id="SSF51261">
    <property type="entry name" value="Duplicated hybrid motif"/>
    <property type="match status" value="1"/>
</dbReference>
<dbReference type="Pfam" id="PF00358">
    <property type="entry name" value="PTS_EIIA_1"/>
    <property type="match status" value="1"/>
</dbReference>
<reference evidence="21 22" key="1">
    <citation type="submission" date="2017-12" db="EMBL/GenBank/DDBJ databases">
        <title>Phylogenetic diversity of female urinary microbiome.</title>
        <authorList>
            <person name="Thomas-White K."/>
            <person name="Wolfe A.J."/>
        </authorList>
    </citation>
    <scope>NUCLEOTIDE SEQUENCE [LARGE SCALE GENOMIC DNA]</scope>
    <source>
        <strain evidence="21 22">UMB0139</strain>
    </source>
</reference>
<feature type="transmembrane region" description="Helical" evidence="17">
    <location>
        <begin position="355"/>
        <end position="377"/>
    </location>
</feature>
<evidence type="ECO:0000256" key="15">
    <source>
        <dbReference type="ARBA" id="ARBA00081008"/>
    </source>
</evidence>
<dbReference type="CDD" id="cd00210">
    <property type="entry name" value="PTS_IIA_glc"/>
    <property type="match status" value="1"/>
</dbReference>
<dbReference type="InterPro" id="IPR011297">
    <property type="entry name" value="PTS_IIABC_b_glu"/>
</dbReference>
<evidence type="ECO:0000259" key="19">
    <source>
        <dbReference type="PROSITE" id="PS51098"/>
    </source>
</evidence>
<evidence type="ECO:0000256" key="5">
    <source>
        <dbReference type="ARBA" id="ARBA00022679"/>
    </source>
</evidence>
<feature type="transmembrane region" description="Helical" evidence="17">
    <location>
        <begin position="206"/>
        <end position="230"/>
    </location>
</feature>